<feature type="transmembrane region" description="Helical" evidence="5">
    <location>
        <begin position="308"/>
        <end position="324"/>
    </location>
</feature>
<name>A0A075AVN1_ROZAC</name>
<dbReference type="PANTHER" id="PTHR10924:SF4">
    <property type="entry name" value="GH15861P"/>
    <property type="match status" value="1"/>
</dbReference>
<feature type="transmembrane region" description="Helical" evidence="5">
    <location>
        <begin position="276"/>
        <end position="296"/>
    </location>
</feature>
<keyword evidence="2 5" id="KW-0812">Transmembrane</keyword>
<keyword evidence="3 5" id="KW-1133">Transmembrane helix</keyword>
<comment type="subcellular location">
    <subcellularLocation>
        <location evidence="1">Membrane</location>
        <topology evidence="1">Multi-pass membrane protein</topology>
    </subcellularLocation>
</comment>
<protein>
    <submittedName>
        <fullName evidence="6">Major facilitator superfamily, general substrate transporter domain-containing protein</fullName>
    </submittedName>
</protein>
<dbReference type="HOGENOM" id="CLU_023132_0_1_1"/>
<organism evidence="6 7">
    <name type="scientific">Rozella allomycis (strain CSF55)</name>
    <dbReference type="NCBI Taxonomy" id="988480"/>
    <lineage>
        <taxon>Eukaryota</taxon>
        <taxon>Fungi</taxon>
        <taxon>Fungi incertae sedis</taxon>
        <taxon>Cryptomycota</taxon>
        <taxon>Cryptomycota incertae sedis</taxon>
        <taxon>Rozella</taxon>
    </lineage>
</organism>
<dbReference type="OrthoDB" id="422206at2759"/>
<dbReference type="STRING" id="988480.A0A075AVN1"/>
<evidence type="ECO:0000256" key="5">
    <source>
        <dbReference type="SAM" id="Phobius"/>
    </source>
</evidence>
<feature type="transmembrane region" description="Helical" evidence="5">
    <location>
        <begin position="188"/>
        <end position="207"/>
    </location>
</feature>
<dbReference type="SUPFAM" id="SSF103473">
    <property type="entry name" value="MFS general substrate transporter"/>
    <property type="match status" value="1"/>
</dbReference>
<sequence>MKNSFKKWQMLALFGLLSASNSFQWNTFAPLTYVFQTHFGKSDILYINLFSLVYMIIYPFMMFPCLWTVENDRKIRSWFQRAKVYPVDASNSNGIKAGAFLNALGTFIRWYWSNEYNICLIGQCVSAIAQGFILGLPSKLASCWFPEKLQSLATSIAVNCNTMGVLLAFFITPLAISSNNQAADISRYFLIQFIFCCVIFALIVMFFESDSPFYAVESIKRNYGVGSLIFKAMKNARFAALFVAYGINIGVQYSVTTLMAQMIVPIYPSREFDVGFLGLGFIGVGMIFILIAGNYLDRTKKYASACRWLYILAILSYTFYNIALEFLSFEYVVLAIIFLGGSLSAMMPSGFELAAKSFNDIDEATSSFLLNTSAQFFGIILIFSMGALDGICVYPPFNKAYSMQLANWITLFLLLQGALLQFFI</sequence>
<feature type="transmembrane region" description="Helical" evidence="5">
    <location>
        <begin position="46"/>
        <end position="69"/>
    </location>
</feature>
<feature type="transmembrane region" description="Helical" evidence="5">
    <location>
        <begin position="331"/>
        <end position="354"/>
    </location>
</feature>
<dbReference type="Pfam" id="PF07690">
    <property type="entry name" value="MFS_1"/>
    <property type="match status" value="1"/>
</dbReference>
<dbReference type="AlphaFoldDB" id="A0A075AVN1"/>
<dbReference type="Gene3D" id="1.20.1250.20">
    <property type="entry name" value="MFS general substrate transporter like domains"/>
    <property type="match status" value="2"/>
</dbReference>
<evidence type="ECO:0000313" key="6">
    <source>
        <dbReference type="EMBL" id="EPZ34323.1"/>
    </source>
</evidence>
<dbReference type="GO" id="GO:0097037">
    <property type="term" value="P:heme export"/>
    <property type="evidence" value="ECO:0007669"/>
    <property type="project" value="TreeGrafter"/>
</dbReference>
<feature type="transmembrane region" description="Helical" evidence="5">
    <location>
        <begin position="405"/>
        <end position="423"/>
    </location>
</feature>
<accession>A0A075AVN1</accession>
<dbReference type="GO" id="GO:0020037">
    <property type="term" value="F:heme binding"/>
    <property type="evidence" value="ECO:0007669"/>
    <property type="project" value="TreeGrafter"/>
</dbReference>
<feature type="transmembrane region" description="Helical" evidence="5">
    <location>
        <begin position="374"/>
        <end position="393"/>
    </location>
</feature>
<dbReference type="GO" id="GO:0016020">
    <property type="term" value="C:membrane"/>
    <property type="evidence" value="ECO:0007669"/>
    <property type="project" value="UniProtKB-SubCell"/>
</dbReference>
<dbReference type="InterPro" id="IPR011701">
    <property type="entry name" value="MFS"/>
</dbReference>
<dbReference type="GO" id="GO:0015232">
    <property type="term" value="F:heme transmembrane transporter activity"/>
    <property type="evidence" value="ECO:0007669"/>
    <property type="project" value="TreeGrafter"/>
</dbReference>
<dbReference type="Proteomes" id="UP000030755">
    <property type="component" value="Unassembled WGS sequence"/>
</dbReference>
<evidence type="ECO:0000256" key="1">
    <source>
        <dbReference type="ARBA" id="ARBA00004141"/>
    </source>
</evidence>
<dbReference type="EMBL" id="KE560959">
    <property type="protein sequence ID" value="EPZ34323.1"/>
    <property type="molecule type" value="Genomic_DNA"/>
</dbReference>
<keyword evidence="7" id="KW-1185">Reference proteome</keyword>
<evidence type="ECO:0000256" key="3">
    <source>
        <dbReference type="ARBA" id="ARBA00022989"/>
    </source>
</evidence>
<dbReference type="InterPro" id="IPR049680">
    <property type="entry name" value="FLVCR1-2_SLC49-like"/>
</dbReference>
<dbReference type="InterPro" id="IPR036259">
    <property type="entry name" value="MFS_trans_sf"/>
</dbReference>
<dbReference type="OMA" id="LDLMGHN"/>
<reference evidence="6 7" key="1">
    <citation type="journal article" date="2013" name="Curr. Biol.">
        <title>Shared signatures of parasitism and phylogenomics unite Cryptomycota and microsporidia.</title>
        <authorList>
            <person name="James T.Y."/>
            <person name="Pelin A."/>
            <person name="Bonen L."/>
            <person name="Ahrendt S."/>
            <person name="Sain D."/>
            <person name="Corradi N."/>
            <person name="Stajich J.E."/>
        </authorList>
    </citation>
    <scope>NUCLEOTIDE SEQUENCE [LARGE SCALE GENOMIC DNA]</scope>
    <source>
        <strain evidence="6 7">CSF55</strain>
    </source>
</reference>
<proteinExistence type="predicted"/>
<dbReference type="PANTHER" id="PTHR10924">
    <property type="entry name" value="MAJOR FACILITATOR SUPERFAMILY PROTEIN-RELATED"/>
    <property type="match status" value="1"/>
</dbReference>
<feature type="transmembrane region" description="Helical" evidence="5">
    <location>
        <begin position="238"/>
        <end position="264"/>
    </location>
</feature>
<feature type="transmembrane region" description="Helical" evidence="5">
    <location>
        <begin position="156"/>
        <end position="176"/>
    </location>
</feature>
<evidence type="ECO:0000313" key="7">
    <source>
        <dbReference type="Proteomes" id="UP000030755"/>
    </source>
</evidence>
<evidence type="ECO:0000256" key="2">
    <source>
        <dbReference type="ARBA" id="ARBA00022692"/>
    </source>
</evidence>
<keyword evidence="4 5" id="KW-0472">Membrane</keyword>
<evidence type="ECO:0000256" key="4">
    <source>
        <dbReference type="ARBA" id="ARBA00023136"/>
    </source>
</evidence>
<gene>
    <name evidence="6" type="ORF">O9G_000510</name>
</gene>